<evidence type="ECO:0000259" key="3">
    <source>
        <dbReference type="Pfam" id="PF05065"/>
    </source>
</evidence>
<sequence length="464" mass="50736">MPLTLAELTAQRVPIWDEMQEIGKQDTAESPLTTEQTAEYGKLSEEFERLTTELDAAKAGDARRTQHQALQKQMATIPERQTQADKLMPDAPGRHGGKDTYSQWLGEDKGDKPFRCPPNYKPYLNWDNFGSCLQQQIRDPQGFHQQHMLAVEGMSEGIGGDGGFMVLPEFSQNIFDRVWGNDLISRTNQFPVQGNTLSFPRNNESSRADGSRAGGIRGYWLDEGATATKSAPTLGRLTLTLKKAAVLVYLTQELIDDGGSALEQWVSQKAAEEFEFLLGDAIVNGTGAGRPQGFLQSDALVTVTKEAGQVAATIVSENLDNMWARLAARSQANSVWMYNQNAWPQLAALARDTGTAGQLVFSPPTGIAGAPFATIYGRPLVATEFNAGLGTVGDITLTDLSQYVTITKGAIRQDVSMHVQFLTDQMALRFIFRIDGQTWENSPVTPFKGTGSTQSSFIAVETRA</sequence>
<dbReference type="Gene3D" id="3.30.2400.10">
    <property type="entry name" value="Major capsid protein gp5"/>
    <property type="match status" value="1"/>
</dbReference>
<evidence type="ECO:0000256" key="1">
    <source>
        <dbReference type="ARBA" id="ARBA00004328"/>
    </source>
</evidence>
<evidence type="ECO:0000256" key="2">
    <source>
        <dbReference type="ARBA" id="ARBA00022844"/>
    </source>
</evidence>
<name>A0A0F9RZH5_9ZZZZ</name>
<organism evidence="4">
    <name type="scientific">marine sediment metagenome</name>
    <dbReference type="NCBI Taxonomy" id="412755"/>
    <lineage>
        <taxon>unclassified sequences</taxon>
        <taxon>metagenomes</taxon>
        <taxon>ecological metagenomes</taxon>
    </lineage>
</organism>
<keyword evidence="2" id="KW-0946">Virion</keyword>
<comment type="subcellular location">
    <subcellularLocation>
        <location evidence="1">Virion</location>
    </subcellularLocation>
</comment>
<feature type="domain" description="Phage capsid-like C-terminal" evidence="3">
    <location>
        <begin position="162"/>
        <end position="447"/>
    </location>
</feature>
<dbReference type="NCBIfam" id="TIGR01554">
    <property type="entry name" value="major_cap_HK97"/>
    <property type="match status" value="1"/>
</dbReference>
<protein>
    <recommendedName>
        <fullName evidence="3">Phage capsid-like C-terminal domain-containing protein</fullName>
    </recommendedName>
</protein>
<accession>A0A0F9RZH5</accession>
<dbReference type="Pfam" id="PF05065">
    <property type="entry name" value="Phage_capsid"/>
    <property type="match status" value="1"/>
</dbReference>
<gene>
    <name evidence="4" type="ORF">LCGC14_0583370</name>
</gene>
<dbReference type="SUPFAM" id="SSF56563">
    <property type="entry name" value="Major capsid protein gp5"/>
    <property type="match status" value="1"/>
</dbReference>
<evidence type="ECO:0000313" key="4">
    <source>
        <dbReference type="EMBL" id="KKN55347.1"/>
    </source>
</evidence>
<proteinExistence type="predicted"/>
<dbReference type="AlphaFoldDB" id="A0A0F9RZH5"/>
<dbReference type="GO" id="GO:0044423">
    <property type="term" value="C:virion component"/>
    <property type="evidence" value="ECO:0007669"/>
    <property type="project" value="UniProtKB-KW"/>
</dbReference>
<reference evidence="4" key="1">
    <citation type="journal article" date="2015" name="Nature">
        <title>Complex archaea that bridge the gap between prokaryotes and eukaryotes.</title>
        <authorList>
            <person name="Spang A."/>
            <person name="Saw J.H."/>
            <person name="Jorgensen S.L."/>
            <person name="Zaremba-Niedzwiedzka K."/>
            <person name="Martijn J."/>
            <person name="Lind A.E."/>
            <person name="van Eijk R."/>
            <person name="Schleper C."/>
            <person name="Guy L."/>
            <person name="Ettema T.J."/>
        </authorList>
    </citation>
    <scope>NUCLEOTIDE SEQUENCE</scope>
</reference>
<comment type="caution">
    <text evidence="4">The sequence shown here is derived from an EMBL/GenBank/DDBJ whole genome shotgun (WGS) entry which is preliminary data.</text>
</comment>
<dbReference type="EMBL" id="LAZR01000889">
    <property type="protein sequence ID" value="KKN55347.1"/>
    <property type="molecule type" value="Genomic_DNA"/>
</dbReference>
<dbReference type="InterPro" id="IPR024455">
    <property type="entry name" value="Phage_capsid"/>
</dbReference>
<dbReference type="InterPro" id="IPR054612">
    <property type="entry name" value="Phage_capsid-like_C"/>
</dbReference>